<accession>A0A1U7XSI1</accession>
<dbReference type="PANTHER" id="PTHR48475:SF2">
    <property type="entry name" value="RIBONUCLEASE H"/>
    <property type="match status" value="1"/>
</dbReference>
<dbReference type="RefSeq" id="XP_009795012.1">
    <property type="nucleotide sequence ID" value="XM_009796710.1"/>
</dbReference>
<dbReference type="InterPro" id="IPR036397">
    <property type="entry name" value="RNaseH_sf"/>
</dbReference>
<dbReference type="Proteomes" id="UP000189701">
    <property type="component" value="Unplaced"/>
</dbReference>
<protein>
    <submittedName>
        <fullName evidence="2">Uncharacterized protein LOC104241772</fullName>
    </submittedName>
</protein>
<dbReference type="Gene3D" id="3.30.420.10">
    <property type="entry name" value="Ribonuclease H-like superfamily/Ribonuclease H"/>
    <property type="match status" value="2"/>
</dbReference>
<dbReference type="PANTHER" id="PTHR48475">
    <property type="entry name" value="RIBONUCLEASE H"/>
    <property type="match status" value="1"/>
</dbReference>
<sequence length="274" mass="31889">MEVYTDDIFLKSTQARDHLTHLNENFEILCMYNMKLNPEKYAFGAASGLELAEEVGIEQVEIKSDSQLMYLEKVRELLRQFQVWKVVQIPREENMEADALTNLGVVADVSNTKNAMVLEESKGNWPEVLPRVLWAYRTTTKISTVETPFLLVYGTEAFIPEDIGEPSTRFKHANEASDEEEFRTNLDLIEERREIVLIWMAMQKQRNERYYNRSTNLRYFKIWDFVLKKVLRSTHAANVGKLSPNWESPYRVKDITGKGAYELDTMDGKMLPSN</sequence>
<organism evidence="1 2">
    <name type="scientific">Nicotiana sylvestris</name>
    <name type="common">Wood tobacco</name>
    <name type="synonym">South American tobacco</name>
    <dbReference type="NCBI Taxonomy" id="4096"/>
    <lineage>
        <taxon>Eukaryota</taxon>
        <taxon>Viridiplantae</taxon>
        <taxon>Streptophyta</taxon>
        <taxon>Embryophyta</taxon>
        <taxon>Tracheophyta</taxon>
        <taxon>Spermatophyta</taxon>
        <taxon>Magnoliopsida</taxon>
        <taxon>eudicotyledons</taxon>
        <taxon>Gunneridae</taxon>
        <taxon>Pentapetalae</taxon>
        <taxon>asterids</taxon>
        <taxon>lamiids</taxon>
        <taxon>Solanales</taxon>
        <taxon>Solanaceae</taxon>
        <taxon>Nicotianoideae</taxon>
        <taxon>Nicotianeae</taxon>
        <taxon>Nicotiana</taxon>
    </lineage>
</organism>
<evidence type="ECO:0000313" key="2">
    <source>
        <dbReference type="RefSeq" id="XP_009795012.1"/>
    </source>
</evidence>
<dbReference type="eggNOG" id="KOG0017">
    <property type="taxonomic scope" value="Eukaryota"/>
</dbReference>
<gene>
    <name evidence="2" type="primary">LOC104241772</name>
</gene>
<name>A0A1U7XSI1_NICSY</name>
<dbReference type="AlphaFoldDB" id="A0A1U7XSI1"/>
<reference evidence="2" key="2">
    <citation type="submission" date="2025-08" db="UniProtKB">
        <authorList>
            <consortium name="RefSeq"/>
        </authorList>
    </citation>
    <scope>IDENTIFICATION</scope>
    <source>
        <tissue evidence="2">Leaf</tissue>
    </source>
</reference>
<evidence type="ECO:0000313" key="1">
    <source>
        <dbReference type="Proteomes" id="UP000189701"/>
    </source>
</evidence>
<dbReference type="STRING" id="4096.A0A1U7XSI1"/>
<dbReference type="InterPro" id="IPR043502">
    <property type="entry name" value="DNA/RNA_pol_sf"/>
</dbReference>
<dbReference type="OrthoDB" id="1934939at2759"/>
<dbReference type="InterPro" id="IPR043128">
    <property type="entry name" value="Rev_trsase/Diguanyl_cyclase"/>
</dbReference>
<dbReference type="Gene3D" id="3.30.70.270">
    <property type="match status" value="1"/>
</dbReference>
<keyword evidence="1" id="KW-1185">Reference proteome</keyword>
<dbReference type="SUPFAM" id="SSF56672">
    <property type="entry name" value="DNA/RNA polymerases"/>
    <property type="match status" value="1"/>
</dbReference>
<proteinExistence type="predicted"/>
<dbReference type="GO" id="GO:0003676">
    <property type="term" value="F:nucleic acid binding"/>
    <property type="evidence" value="ECO:0007669"/>
    <property type="project" value="InterPro"/>
</dbReference>
<reference evidence="1" key="1">
    <citation type="journal article" date="2013" name="Genome Biol.">
        <title>Reference genomes and transcriptomes of Nicotiana sylvestris and Nicotiana tomentosiformis.</title>
        <authorList>
            <person name="Sierro N."/>
            <person name="Battey J.N."/>
            <person name="Ouadi S."/>
            <person name="Bovet L."/>
            <person name="Goepfert S."/>
            <person name="Bakaher N."/>
            <person name="Peitsch M.C."/>
            <person name="Ivanov N.V."/>
        </authorList>
    </citation>
    <scope>NUCLEOTIDE SEQUENCE [LARGE SCALE GENOMIC DNA]</scope>
</reference>